<organism evidence="2 3">
    <name type="scientific">Symbiodinium natans</name>
    <dbReference type="NCBI Taxonomy" id="878477"/>
    <lineage>
        <taxon>Eukaryota</taxon>
        <taxon>Sar</taxon>
        <taxon>Alveolata</taxon>
        <taxon>Dinophyceae</taxon>
        <taxon>Suessiales</taxon>
        <taxon>Symbiodiniaceae</taxon>
        <taxon>Symbiodinium</taxon>
    </lineage>
</organism>
<feature type="compositionally biased region" description="Basic and acidic residues" evidence="1">
    <location>
        <begin position="146"/>
        <end position="162"/>
    </location>
</feature>
<dbReference type="EMBL" id="CAJNDS010000431">
    <property type="protein sequence ID" value="CAE7205308.1"/>
    <property type="molecule type" value="Genomic_DNA"/>
</dbReference>
<feature type="compositionally biased region" description="Basic and acidic residues" evidence="1">
    <location>
        <begin position="451"/>
        <end position="460"/>
    </location>
</feature>
<comment type="caution">
    <text evidence="2">The sequence shown here is derived from an EMBL/GenBank/DDBJ whole genome shotgun (WGS) entry which is preliminary data.</text>
</comment>
<feature type="region of interest" description="Disordered" evidence="1">
    <location>
        <begin position="1"/>
        <end position="28"/>
    </location>
</feature>
<feature type="region of interest" description="Disordered" evidence="1">
    <location>
        <begin position="884"/>
        <end position="933"/>
    </location>
</feature>
<feature type="compositionally biased region" description="Low complexity" evidence="1">
    <location>
        <begin position="297"/>
        <end position="308"/>
    </location>
</feature>
<feature type="non-terminal residue" evidence="2">
    <location>
        <position position="933"/>
    </location>
</feature>
<evidence type="ECO:0000313" key="2">
    <source>
        <dbReference type="EMBL" id="CAE7205308.1"/>
    </source>
</evidence>
<evidence type="ECO:0000256" key="1">
    <source>
        <dbReference type="SAM" id="MobiDB-lite"/>
    </source>
</evidence>
<feature type="compositionally biased region" description="Basic and acidic residues" evidence="1">
    <location>
        <begin position="196"/>
        <end position="208"/>
    </location>
</feature>
<feature type="compositionally biased region" description="Basic and acidic residues" evidence="1">
    <location>
        <begin position="341"/>
        <end position="355"/>
    </location>
</feature>
<feature type="compositionally biased region" description="Low complexity" evidence="1">
    <location>
        <begin position="518"/>
        <end position="531"/>
    </location>
</feature>
<feature type="region of interest" description="Disordered" evidence="1">
    <location>
        <begin position="407"/>
        <end position="679"/>
    </location>
</feature>
<feature type="compositionally biased region" description="Basic and acidic residues" evidence="1">
    <location>
        <begin position="633"/>
        <end position="643"/>
    </location>
</feature>
<feature type="compositionally biased region" description="Acidic residues" evidence="1">
    <location>
        <begin position="612"/>
        <end position="622"/>
    </location>
</feature>
<dbReference type="AlphaFoldDB" id="A0A812JF72"/>
<accession>A0A812JF72</accession>
<evidence type="ECO:0000313" key="3">
    <source>
        <dbReference type="Proteomes" id="UP000604046"/>
    </source>
</evidence>
<feature type="compositionally biased region" description="Basic and acidic residues" evidence="1">
    <location>
        <begin position="487"/>
        <end position="509"/>
    </location>
</feature>
<name>A0A812JF72_9DINO</name>
<proteinExistence type="predicted"/>
<feature type="compositionally biased region" description="Basic and acidic residues" evidence="1">
    <location>
        <begin position="561"/>
        <end position="590"/>
    </location>
</feature>
<feature type="compositionally biased region" description="Basic and acidic residues" evidence="1">
    <location>
        <begin position="407"/>
        <end position="440"/>
    </location>
</feature>
<feature type="region of interest" description="Disordered" evidence="1">
    <location>
        <begin position="139"/>
        <end position="395"/>
    </location>
</feature>
<keyword evidence="3" id="KW-1185">Reference proteome</keyword>
<reference evidence="2" key="1">
    <citation type="submission" date="2021-02" db="EMBL/GenBank/DDBJ databases">
        <authorList>
            <person name="Dougan E. K."/>
            <person name="Rhodes N."/>
            <person name="Thang M."/>
            <person name="Chan C."/>
        </authorList>
    </citation>
    <scope>NUCLEOTIDE SEQUENCE</scope>
</reference>
<dbReference type="Proteomes" id="UP000604046">
    <property type="component" value="Unassembled WGS sequence"/>
</dbReference>
<protein>
    <submittedName>
        <fullName evidence="2">Uncharacterized protein</fullName>
    </submittedName>
</protein>
<gene>
    <name evidence="2" type="ORF">SNAT2548_LOCUS6465</name>
</gene>
<sequence>MRRTTEGDLKEAESATNENTKDNHMGDYHKFRARRTRWGAHQDSRATWALNLRYNQNRFPSTGGPLWGAPLCSQKPLTGMTGRLGVVGGNDYVDLATDETTTMGGTTGAIHSYLYMLIIDNKEDRVTGVIDGYQNERCHRTKKCQQKGDSRNHTNMDMEQRRNKPKGSFDLYLRNPESDVELKKKTGTTHPYPSKEPPRRGGPPKEEALSTEMRPDGGTTNGRSESGGRPDGGGGTTRAIDLKPHGFKCNFETGGLQGRSELKSSKGDDDTDQSNDPALHAWNPGDRAPDADMEEPAQAQSYDAAAHAWNPGPTQGPLAQEAPGNHQWGDNVDEDTVSQEAKARAWEQYLQERRRQATSGEPAPQMPPWFGEEGKKASKPVDIGPPGYPPTDRRRVRYLNKGAMEEIRNRPYLEKWQNERRRYEQRDEPKKGTTGDRDQCGKNAKLASELWHTEWSELVHRSGSTPTPGTGEEWSAMLNRHRHRPRPLHDGEEQRDPEQRDPHEPDHPEQPQADQPDGRGQQPEQCQQAGQTEGPNNVVNVDTPPDLVEEAEDIIDALLDSLEHQPTQHERQHQEDRHAASEHKDDKEDQALLQCGLVGRRPPDTGNTMNDYADDLLDDDDPPMSTRKKRKRGDGDPENHTDYTDLAENAQGSGGPPEGEERNHGGPQTGEGEGEAAETHACNADCDLEEQQRVERELEEERALQEEWEQDRALHEEWVQKTIDEYLTEEDDRGANRPPEGTTQMQTHQQHHHVAAVTMALNRWMVGATATGGMEIEVDSVVEVLTHVLNLNQLLLEEEGEPTLRLTVLYQIMSRWRQERAWRKKVEIETMGRIWQGYLEALHSKGARWEGAKLMEHNTEDVEDPSQAATSGGANLEGEQTLVDPAQPAGDATTSWGGLDGAGRKTNNARGAVAGEGPRLLEKTVAQLPPTPM</sequence>
<feature type="region of interest" description="Disordered" evidence="1">
    <location>
        <begin position="728"/>
        <end position="751"/>
    </location>
</feature>